<gene>
    <name evidence="2" type="ORF">BDZ90DRAFT_89178</name>
</gene>
<dbReference type="Proteomes" id="UP000245884">
    <property type="component" value="Unassembled WGS sequence"/>
</dbReference>
<evidence type="ECO:0000313" key="2">
    <source>
        <dbReference type="EMBL" id="PWN24931.1"/>
    </source>
</evidence>
<feature type="region of interest" description="Disordered" evidence="1">
    <location>
        <begin position="226"/>
        <end position="300"/>
    </location>
</feature>
<organism evidence="2 3">
    <name type="scientific">Jaminaea rosea</name>
    <dbReference type="NCBI Taxonomy" id="1569628"/>
    <lineage>
        <taxon>Eukaryota</taxon>
        <taxon>Fungi</taxon>
        <taxon>Dikarya</taxon>
        <taxon>Basidiomycota</taxon>
        <taxon>Ustilaginomycotina</taxon>
        <taxon>Exobasidiomycetes</taxon>
        <taxon>Microstromatales</taxon>
        <taxon>Microstromatales incertae sedis</taxon>
        <taxon>Jaminaea</taxon>
    </lineage>
</organism>
<feature type="region of interest" description="Disordered" evidence="1">
    <location>
        <begin position="711"/>
        <end position="778"/>
    </location>
</feature>
<feature type="compositionally biased region" description="Polar residues" evidence="1">
    <location>
        <begin position="655"/>
        <end position="665"/>
    </location>
</feature>
<feature type="compositionally biased region" description="Basic and acidic residues" evidence="1">
    <location>
        <begin position="487"/>
        <end position="499"/>
    </location>
</feature>
<evidence type="ECO:0000256" key="1">
    <source>
        <dbReference type="SAM" id="MobiDB-lite"/>
    </source>
</evidence>
<feature type="region of interest" description="Disordered" evidence="1">
    <location>
        <begin position="1"/>
        <end position="22"/>
    </location>
</feature>
<feature type="compositionally biased region" description="Basic and acidic residues" evidence="1">
    <location>
        <begin position="837"/>
        <end position="862"/>
    </location>
</feature>
<name>A0A316UKN1_9BASI</name>
<feature type="compositionally biased region" description="Low complexity" evidence="1">
    <location>
        <begin position="745"/>
        <end position="761"/>
    </location>
</feature>
<feature type="compositionally biased region" description="Pro residues" evidence="1">
    <location>
        <begin position="885"/>
        <end position="901"/>
    </location>
</feature>
<feature type="compositionally biased region" description="Polar residues" evidence="1">
    <location>
        <begin position="163"/>
        <end position="185"/>
    </location>
</feature>
<proteinExistence type="predicted"/>
<feature type="region of interest" description="Disordered" evidence="1">
    <location>
        <begin position="816"/>
        <end position="929"/>
    </location>
</feature>
<feature type="region of interest" description="Disordered" evidence="1">
    <location>
        <begin position="564"/>
        <end position="675"/>
    </location>
</feature>
<accession>A0A316UKN1</accession>
<feature type="compositionally biased region" description="Polar residues" evidence="1">
    <location>
        <begin position="429"/>
        <end position="447"/>
    </location>
</feature>
<feature type="compositionally biased region" description="Basic and acidic residues" evidence="1">
    <location>
        <begin position="590"/>
        <end position="599"/>
    </location>
</feature>
<evidence type="ECO:0000313" key="3">
    <source>
        <dbReference type="Proteomes" id="UP000245884"/>
    </source>
</evidence>
<sequence>MRSSISSPTPASPSPSPQHRISRHFVLPSLESNTFTNFVRRPRRWVEELRSADGSDVTATIPDTVKQQQKRPRSLVIFESKKQWAGAGILTSPQRRGGGEESGVDSTGVKRMASNSSAATIRFVGLDGETELKEELSGRSTRAKTVDANEDDLSPVSMRNHVFSRSSSLRTAGSPGLSNHVQTAPTLSSSAQDWLSSPVSKPIALHGTSVHAERAHAPADYAEELRKWSAKRQQHPCPSAAASLSPLPPSSEVATHTSHTGSDARPSTAGVASSNGERTLHVGEQPQQSARRSLGKQRADLSAAIVDEHESERGNQTTLLASAHTRETTTALRRMLSHSSTNEASDRTVRPLIVDHHGPQSNDDLACGSTRESYGHMHGSQVLEEVMAGDDVAATQRRHTGVAAYGTATVYHDLAQHRLAAPQADLSPLQRSHSSGDGHPNSSNITKSRAALPPATPDRAHAARPTHNASPPLPSPSTAKPAPHASRQRESFIHHRDQDFIPQRPLSSSLDPDVLRSIISDFPTTPTPPASSPKDPACEPLPPSGTTTSVAFRTATENGSALTYRSPLPFPGEQAAHSHSVGTTSASLEKALREHEEQSQRVPARRKAVVIPSSQAARESSVRKQPAAPLPVRIDLPKVMLPPRVPTPVHHRDQQNQQRGEQGTSAPPRGSSSEVASEVSSFASIKYWRQVVAVEGFLAKEKRATAAEAVAKGAECRQASPADAARPDVKRTRPSTPPPQHPRQVSGVTSTSSPTTVGTTSSRRKLSEQEAARLFGRFTPYRAPDAEIDRKAKGKKSPPLIVSGMVAALPSGIAREDKRYSTHSTNDTFGVGRRRPRENDRSVEAESGHSRKEEPQQQRKEAQSTLLRNTPAPTSRPLSAKDSSPAPPSPPPGSSRPPTPPRTTTSTASAARHDTASNSIKDAGSAHDGDDDDGAHLVISLIAQRVGAAGQALLTLGQDLAVYQQQALAENADSRGSRTSTPDQRGRRRA</sequence>
<dbReference type="EMBL" id="KZ819678">
    <property type="protein sequence ID" value="PWN24931.1"/>
    <property type="molecule type" value="Genomic_DNA"/>
</dbReference>
<feature type="compositionally biased region" description="Low complexity" evidence="1">
    <location>
        <begin position="236"/>
        <end position="245"/>
    </location>
</feature>
<feature type="region of interest" description="Disordered" evidence="1">
    <location>
        <begin position="426"/>
        <end position="548"/>
    </location>
</feature>
<dbReference type="AlphaFoldDB" id="A0A316UKN1"/>
<dbReference type="RefSeq" id="XP_025359543.1">
    <property type="nucleotide sequence ID" value="XM_025509926.1"/>
</dbReference>
<keyword evidence="3" id="KW-1185">Reference proteome</keyword>
<protein>
    <submittedName>
        <fullName evidence="2">Uncharacterized protein</fullName>
    </submittedName>
</protein>
<feature type="region of interest" description="Disordered" evidence="1">
    <location>
        <begin position="968"/>
        <end position="990"/>
    </location>
</feature>
<feature type="region of interest" description="Disordered" evidence="1">
    <location>
        <begin position="90"/>
        <end position="111"/>
    </location>
</feature>
<feature type="region of interest" description="Disordered" evidence="1">
    <location>
        <begin position="160"/>
        <end position="185"/>
    </location>
</feature>
<feature type="compositionally biased region" description="Polar residues" evidence="1">
    <location>
        <begin position="252"/>
        <end position="261"/>
    </location>
</feature>
<dbReference type="GeneID" id="37031749"/>
<feature type="compositionally biased region" description="Polar residues" evidence="1">
    <location>
        <begin position="863"/>
        <end position="877"/>
    </location>
</feature>
<reference evidence="2 3" key="1">
    <citation type="journal article" date="2018" name="Mol. Biol. Evol.">
        <title>Broad Genomic Sampling Reveals a Smut Pathogenic Ancestry of the Fungal Clade Ustilaginomycotina.</title>
        <authorList>
            <person name="Kijpornyongpan T."/>
            <person name="Mondo S.J."/>
            <person name="Barry K."/>
            <person name="Sandor L."/>
            <person name="Lee J."/>
            <person name="Lipzen A."/>
            <person name="Pangilinan J."/>
            <person name="LaButti K."/>
            <person name="Hainaut M."/>
            <person name="Henrissat B."/>
            <person name="Grigoriev I.V."/>
            <person name="Spatafora J.W."/>
            <person name="Aime M.C."/>
        </authorList>
    </citation>
    <scope>NUCLEOTIDE SEQUENCE [LARGE SCALE GENOMIC DNA]</scope>
    <source>
        <strain evidence="2 3">MCA 5214</strain>
    </source>
</reference>